<dbReference type="GO" id="GO:0015562">
    <property type="term" value="F:efflux transmembrane transporter activity"/>
    <property type="evidence" value="ECO:0007669"/>
    <property type="project" value="InterPro"/>
</dbReference>
<dbReference type="InterPro" id="IPR003423">
    <property type="entry name" value="OMP_efflux"/>
</dbReference>
<reference evidence="9 10" key="1">
    <citation type="submission" date="2018-04" db="EMBL/GenBank/DDBJ databases">
        <title>Sphingobacterium cortibacter sp. nov.</title>
        <authorList>
            <person name="Li Y."/>
        </authorList>
    </citation>
    <scope>NUCLEOTIDE SEQUENCE [LARGE SCALE GENOMIC DNA]</scope>
    <source>
        <strain evidence="9 10">2c-3</strain>
    </source>
</reference>
<keyword evidence="3" id="KW-0813">Transport</keyword>
<sequence>MIKYGKMQWLSLACLFLFLSPLFAQQTITLNDAIRLLEENNIEIRQMQYKTSLAYQDMKDAKNALLPVLSLGANHNYNYGLTFDQISGQLITGNRWTNSANANLGTQVVLFQGFALRDQIRTAVLTLEENHAQTRVLNRTLKLQMLQFFFNATINQALHSSSLSQLRFSQEQLVTQKEQLALGSKTLVDVSLAESQVAIDEYNVLTSKNNKQEALVNLKQLINMPYTDSIQLIVPQEFVSQDDMLNTETALSLSIAQTPEIAQANAQLKKAILEKAMAKNRYLPSLSFSGGYGTNYSSERRDFTTGRYMSLLDQIGQNESLNLGFSLSAPIFDGFRVKSAKKRAHLQFLIQTEELQKVEVEQEKIYRLALQEMQRSHQEHLVSQKRFESLETALNAMAARYELGVASAIDYNKALLDRNLAEFNVITSKYSKIYAQYVLAILCDYY</sequence>
<evidence type="ECO:0000313" key="9">
    <source>
        <dbReference type="EMBL" id="PVH24645.1"/>
    </source>
</evidence>
<evidence type="ECO:0000313" key="10">
    <source>
        <dbReference type="Proteomes" id="UP000245627"/>
    </source>
</evidence>
<dbReference type="RefSeq" id="WP_116776590.1">
    <property type="nucleotide sequence ID" value="NZ_QDKG01000005.1"/>
</dbReference>
<dbReference type="InterPro" id="IPR051906">
    <property type="entry name" value="TolC-like"/>
</dbReference>
<proteinExistence type="inferred from homology"/>
<evidence type="ECO:0000256" key="8">
    <source>
        <dbReference type="SAM" id="SignalP"/>
    </source>
</evidence>
<evidence type="ECO:0008006" key="11">
    <source>
        <dbReference type="Google" id="ProtNLM"/>
    </source>
</evidence>
<evidence type="ECO:0000256" key="2">
    <source>
        <dbReference type="ARBA" id="ARBA00007613"/>
    </source>
</evidence>
<dbReference type="SUPFAM" id="SSF56954">
    <property type="entry name" value="Outer membrane efflux proteins (OEP)"/>
    <property type="match status" value="1"/>
</dbReference>
<dbReference type="Proteomes" id="UP000245627">
    <property type="component" value="Unassembled WGS sequence"/>
</dbReference>
<keyword evidence="7" id="KW-0998">Cell outer membrane</keyword>
<dbReference type="AlphaFoldDB" id="A0A2T8HGU4"/>
<evidence type="ECO:0000256" key="5">
    <source>
        <dbReference type="ARBA" id="ARBA00022692"/>
    </source>
</evidence>
<evidence type="ECO:0000256" key="1">
    <source>
        <dbReference type="ARBA" id="ARBA00004442"/>
    </source>
</evidence>
<dbReference type="GO" id="GO:0009279">
    <property type="term" value="C:cell outer membrane"/>
    <property type="evidence" value="ECO:0007669"/>
    <property type="project" value="UniProtKB-SubCell"/>
</dbReference>
<evidence type="ECO:0000256" key="6">
    <source>
        <dbReference type="ARBA" id="ARBA00023136"/>
    </source>
</evidence>
<dbReference type="GO" id="GO:0015288">
    <property type="term" value="F:porin activity"/>
    <property type="evidence" value="ECO:0007669"/>
    <property type="project" value="TreeGrafter"/>
</dbReference>
<evidence type="ECO:0000256" key="7">
    <source>
        <dbReference type="ARBA" id="ARBA00023237"/>
    </source>
</evidence>
<evidence type="ECO:0000256" key="3">
    <source>
        <dbReference type="ARBA" id="ARBA00022448"/>
    </source>
</evidence>
<dbReference type="EMBL" id="QDKG01000005">
    <property type="protein sequence ID" value="PVH24645.1"/>
    <property type="molecule type" value="Genomic_DNA"/>
</dbReference>
<dbReference type="PANTHER" id="PTHR30026:SF20">
    <property type="entry name" value="OUTER MEMBRANE PROTEIN TOLC"/>
    <property type="match status" value="1"/>
</dbReference>
<dbReference type="PANTHER" id="PTHR30026">
    <property type="entry name" value="OUTER MEMBRANE PROTEIN TOLC"/>
    <property type="match status" value="1"/>
</dbReference>
<dbReference type="OrthoDB" id="9811587at2"/>
<dbReference type="GO" id="GO:1990281">
    <property type="term" value="C:efflux pump complex"/>
    <property type="evidence" value="ECO:0007669"/>
    <property type="project" value="TreeGrafter"/>
</dbReference>
<comment type="caution">
    <text evidence="9">The sequence shown here is derived from an EMBL/GenBank/DDBJ whole genome shotgun (WGS) entry which is preliminary data.</text>
</comment>
<dbReference type="Pfam" id="PF02321">
    <property type="entry name" value="OEP"/>
    <property type="match status" value="2"/>
</dbReference>
<name>A0A2T8HGU4_9SPHI</name>
<gene>
    <name evidence="9" type="ORF">DC487_14055</name>
</gene>
<organism evidence="9 10">
    <name type="scientific">Sphingobacterium corticibacter</name>
    <dbReference type="NCBI Taxonomy" id="2171749"/>
    <lineage>
        <taxon>Bacteria</taxon>
        <taxon>Pseudomonadati</taxon>
        <taxon>Bacteroidota</taxon>
        <taxon>Sphingobacteriia</taxon>
        <taxon>Sphingobacteriales</taxon>
        <taxon>Sphingobacteriaceae</taxon>
        <taxon>Sphingobacterium</taxon>
    </lineage>
</organism>
<feature type="signal peptide" evidence="8">
    <location>
        <begin position="1"/>
        <end position="24"/>
    </location>
</feature>
<keyword evidence="10" id="KW-1185">Reference proteome</keyword>
<dbReference type="Gene3D" id="1.20.1600.10">
    <property type="entry name" value="Outer membrane efflux proteins (OEP)"/>
    <property type="match status" value="1"/>
</dbReference>
<comment type="similarity">
    <text evidence="2">Belongs to the outer membrane factor (OMF) (TC 1.B.17) family.</text>
</comment>
<accession>A0A2T8HGU4</accession>
<keyword evidence="4" id="KW-1134">Transmembrane beta strand</keyword>
<keyword evidence="8" id="KW-0732">Signal</keyword>
<feature type="chain" id="PRO_5015618494" description="TolC family protein" evidence="8">
    <location>
        <begin position="25"/>
        <end position="446"/>
    </location>
</feature>
<protein>
    <recommendedName>
        <fullName evidence="11">TolC family protein</fullName>
    </recommendedName>
</protein>
<keyword evidence="6" id="KW-0472">Membrane</keyword>
<comment type="subcellular location">
    <subcellularLocation>
        <location evidence="1">Cell outer membrane</location>
    </subcellularLocation>
</comment>
<evidence type="ECO:0000256" key="4">
    <source>
        <dbReference type="ARBA" id="ARBA00022452"/>
    </source>
</evidence>
<keyword evidence="5" id="KW-0812">Transmembrane</keyword>